<organism evidence="2 3">
    <name type="scientific">Caenorhabditis tropicalis</name>
    <dbReference type="NCBI Taxonomy" id="1561998"/>
    <lineage>
        <taxon>Eukaryota</taxon>
        <taxon>Metazoa</taxon>
        <taxon>Ecdysozoa</taxon>
        <taxon>Nematoda</taxon>
        <taxon>Chromadorea</taxon>
        <taxon>Rhabditida</taxon>
        <taxon>Rhabditina</taxon>
        <taxon>Rhabditomorpha</taxon>
        <taxon>Rhabditoidea</taxon>
        <taxon>Rhabditidae</taxon>
        <taxon>Peloderinae</taxon>
        <taxon>Caenorhabditis</taxon>
    </lineage>
</organism>
<dbReference type="AlphaFoldDB" id="A0A1I7V1A4"/>
<keyword evidence="2" id="KW-1185">Reference proteome</keyword>
<evidence type="ECO:0000313" key="2">
    <source>
        <dbReference type="Proteomes" id="UP000095282"/>
    </source>
</evidence>
<name>A0A1I7V1A4_9PELO</name>
<feature type="transmembrane region" description="Helical" evidence="1">
    <location>
        <begin position="20"/>
        <end position="42"/>
    </location>
</feature>
<evidence type="ECO:0000313" key="3">
    <source>
        <dbReference type="WBParaSite" id="Csp11.Scaffold630.g21407.t1"/>
    </source>
</evidence>
<protein>
    <submittedName>
        <fullName evidence="3">Secreted protein</fullName>
    </submittedName>
</protein>
<sequence length="83" mass="9419">MATLILVWHHGDAWFQMTTVTTAILNGSWIMFSHLNALLLILTNKTVRRQMALLLCRSCVKLKLTPLKSSNVINLRRTSIVVT</sequence>
<keyword evidence="1" id="KW-0472">Membrane</keyword>
<keyword evidence="1" id="KW-0812">Transmembrane</keyword>
<evidence type="ECO:0000256" key="1">
    <source>
        <dbReference type="SAM" id="Phobius"/>
    </source>
</evidence>
<proteinExistence type="predicted"/>
<keyword evidence="1" id="KW-1133">Transmembrane helix</keyword>
<reference evidence="3" key="1">
    <citation type="submission" date="2016-11" db="UniProtKB">
        <authorList>
            <consortium name="WormBaseParasite"/>
        </authorList>
    </citation>
    <scope>IDENTIFICATION</scope>
</reference>
<dbReference type="Proteomes" id="UP000095282">
    <property type="component" value="Unplaced"/>
</dbReference>
<accession>A0A1I7V1A4</accession>
<dbReference type="WBParaSite" id="Csp11.Scaffold630.g21407.t1">
    <property type="protein sequence ID" value="Csp11.Scaffold630.g21407.t1"/>
    <property type="gene ID" value="Csp11.Scaffold630.g21407"/>
</dbReference>